<proteinExistence type="predicted"/>
<comment type="caution">
    <text evidence="3">The sequence shown here is derived from an EMBL/GenBank/DDBJ whole genome shotgun (WGS) entry which is preliminary data.</text>
</comment>
<feature type="chain" id="PRO_5021449112" evidence="2">
    <location>
        <begin position="21"/>
        <end position="282"/>
    </location>
</feature>
<feature type="region of interest" description="Disordered" evidence="1">
    <location>
        <begin position="36"/>
        <end position="68"/>
    </location>
</feature>
<gene>
    <name evidence="3" type="ORF">BPAE_0224g00040</name>
</gene>
<protein>
    <submittedName>
        <fullName evidence="3">Uncharacterized protein</fullName>
    </submittedName>
</protein>
<organism evidence="3 4">
    <name type="scientific">Botrytis paeoniae</name>
    <dbReference type="NCBI Taxonomy" id="278948"/>
    <lineage>
        <taxon>Eukaryota</taxon>
        <taxon>Fungi</taxon>
        <taxon>Dikarya</taxon>
        <taxon>Ascomycota</taxon>
        <taxon>Pezizomycotina</taxon>
        <taxon>Leotiomycetes</taxon>
        <taxon>Helotiales</taxon>
        <taxon>Sclerotiniaceae</taxon>
        <taxon>Botrytis</taxon>
    </lineage>
</organism>
<evidence type="ECO:0000313" key="3">
    <source>
        <dbReference type="EMBL" id="TGO21356.1"/>
    </source>
</evidence>
<feature type="signal peptide" evidence="2">
    <location>
        <begin position="1"/>
        <end position="20"/>
    </location>
</feature>
<sequence length="282" mass="29124">MHLTKPALVVASFLWATTFASPIDSPTILRTRGLIGGSTTDDNTKNTAGSNTAGSNTAGSTTADNAVGKDNNAVKDAVGSLNLEDITGGLSARDVERLHHGHKSQEGEIVDDALNIADDATPGGFIDRTTRRGTVGDDAGGLTARDVLRRRHSHHGHKNEGNDIVNGAIDSAQDATGGDDMGDATGGIIGGIERRGGVSDHSVNDATRGTPSDTAKDATSAPGFLTGILRRLVLRDNDGAVKSANQAVHDANKAVHDANKAVHDANKAVHNTLHGLLHGILR</sequence>
<accession>A0A4Z1FAB4</accession>
<feature type="compositionally biased region" description="Low complexity" evidence="1">
    <location>
        <begin position="46"/>
        <end position="63"/>
    </location>
</feature>
<feature type="region of interest" description="Disordered" evidence="1">
    <location>
        <begin position="151"/>
        <end position="220"/>
    </location>
</feature>
<evidence type="ECO:0000256" key="1">
    <source>
        <dbReference type="SAM" id="MobiDB-lite"/>
    </source>
</evidence>
<feature type="compositionally biased region" description="Polar residues" evidence="1">
    <location>
        <begin position="204"/>
        <end position="213"/>
    </location>
</feature>
<keyword evidence="4" id="KW-1185">Reference proteome</keyword>
<dbReference type="AlphaFoldDB" id="A0A4Z1FAB4"/>
<dbReference type="EMBL" id="PQXI01000223">
    <property type="protein sequence ID" value="TGO21356.1"/>
    <property type="molecule type" value="Genomic_DNA"/>
</dbReference>
<keyword evidence="2" id="KW-0732">Signal</keyword>
<reference evidence="3 4" key="1">
    <citation type="submission" date="2017-12" db="EMBL/GenBank/DDBJ databases">
        <title>Comparative genomics of Botrytis spp.</title>
        <authorList>
            <person name="Valero-Jimenez C.A."/>
            <person name="Tapia P."/>
            <person name="Veloso J."/>
            <person name="Silva-Moreno E."/>
            <person name="Staats M."/>
            <person name="Valdes J.H."/>
            <person name="Van Kan J.A.L."/>
        </authorList>
    </citation>
    <scope>NUCLEOTIDE SEQUENCE [LARGE SCALE GENOMIC DNA]</scope>
    <source>
        <strain evidence="3 4">Bp0003</strain>
    </source>
</reference>
<evidence type="ECO:0000313" key="4">
    <source>
        <dbReference type="Proteomes" id="UP000297910"/>
    </source>
</evidence>
<evidence type="ECO:0000256" key="2">
    <source>
        <dbReference type="SAM" id="SignalP"/>
    </source>
</evidence>
<dbReference type="Proteomes" id="UP000297910">
    <property type="component" value="Unassembled WGS sequence"/>
</dbReference>
<name>A0A4Z1FAB4_9HELO</name>